<sequence length="326" mass="35231">MKRIGTAEMVPGKKTKGYIQVGTDTDGSPFNIPIIVATGKKEGPVCWAHGCIHGEEYGGAASIIRLYQGLDVDQLEGVFVGVPVINLPSFKARSRISPLDGENLNRVFPGDPKGTYSHRLAFEVLHLMEAHADYVIDLHSGGIGAEVPFYMIVKEDGTEASEKSLWLAKRMGSDVVWRSDDVMIAGGTITEHTMNKGIPTVTVECGGGIVTEEHEHLFIQSMLNAMKALEMIPGEAPVQEKYTIINRAEFIFTGNGGLFIPACQVGDIVNEGDLIGSVMNLYGDVIEELRCSKDNAYIAAIGQRYWPTQPGQLIAEVIPVVAGGSK</sequence>
<dbReference type="InterPro" id="IPR055438">
    <property type="entry name" value="AstE_AspA_cat"/>
</dbReference>
<evidence type="ECO:0000313" key="6">
    <source>
        <dbReference type="EMBL" id="PXW85976.1"/>
    </source>
</evidence>
<reference evidence="6 7" key="1">
    <citation type="submission" date="2018-05" db="EMBL/GenBank/DDBJ databases">
        <title>Genomic Encyclopedia of Type Strains, Phase IV (KMG-IV): sequencing the most valuable type-strain genomes for metagenomic binning, comparative biology and taxonomic classification.</title>
        <authorList>
            <person name="Goeker M."/>
        </authorList>
    </citation>
    <scope>NUCLEOTIDE SEQUENCE [LARGE SCALE GENOMIC DNA]</scope>
    <source>
        <strain evidence="6 7">DSM 28556</strain>
    </source>
</reference>
<evidence type="ECO:0000256" key="4">
    <source>
        <dbReference type="ARBA" id="ARBA00022833"/>
    </source>
</evidence>
<evidence type="ECO:0000256" key="2">
    <source>
        <dbReference type="ARBA" id="ARBA00022723"/>
    </source>
</evidence>
<keyword evidence="2" id="KW-0479">Metal-binding</keyword>
<dbReference type="InterPro" id="IPR053138">
    <property type="entry name" value="N-alpha-Ac-DABA_deacetylase"/>
</dbReference>
<protein>
    <submittedName>
        <fullName evidence="6">N-alpha-acetyl-L-2,4-diaminobutyrate deacetylase</fullName>
    </submittedName>
</protein>
<evidence type="ECO:0000256" key="3">
    <source>
        <dbReference type="ARBA" id="ARBA00022801"/>
    </source>
</evidence>
<dbReference type="Proteomes" id="UP000247978">
    <property type="component" value="Unassembled WGS sequence"/>
</dbReference>
<dbReference type="EMBL" id="QJJQ01000009">
    <property type="protein sequence ID" value="PXW85976.1"/>
    <property type="molecule type" value="Genomic_DNA"/>
</dbReference>
<dbReference type="RefSeq" id="WP_158525643.1">
    <property type="nucleotide sequence ID" value="NZ_JBHUHB010000001.1"/>
</dbReference>
<feature type="domain" description="Succinylglutamate desuccinylase/Aspartoacylase catalytic" evidence="5">
    <location>
        <begin position="50"/>
        <end position="224"/>
    </location>
</feature>
<evidence type="ECO:0000313" key="7">
    <source>
        <dbReference type="Proteomes" id="UP000247978"/>
    </source>
</evidence>
<keyword evidence="3" id="KW-0378">Hydrolase</keyword>
<keyword evidence="4" id="KW-0862">Zinc</keyword>
<organism evidence="6 7">
    <name type="scientific">Pseudogracilibacillus auburnensis</name>
    <dbReference type="NCBI Taxonomy" id="1494959"/>
    <lineage>
        <taxon>Bacteria</taxon>
        <taxon>Bacillati</taxon>
        <taxon>Bacillota</taxon>
        <taxon>Bacilli</taxon>
        <taxon>Bacillales</taxon>
        <taxon>Bacillaceae</taxon>
        <taxon>Pseudogracilibacillus</taxon>
    </lineage>
</organism>
<dbReference type="SUPFAM" id="SSF53187">
    <property type="entry name" value="Zn-dependent exopeptidases"/>
    <property type="match status" value="1"/>
</dbReference>
<dbReference type="OrthoDB" id="9782876at2"/>
<evidence type="ECO:0000256" key="1">
    <source>
        <dbReference type="ARBA" id="ARBA00001947"/>
    </source>
</evidence>
<keyword evidence="7" id="KW-1185">Reference proteome</keyword>
<dbReference type="InterPro" id="IPR043795">
    <property type="entry name" value="N-alpha-Ac-DABA-like"/>
</dbReference>
<gene>
    <name evidence="6" type="ORF">DFR56_109139</name>
</gene>
<evidence type="ECO:0000259" key="5">
    <source>
        <dbReference type="Pfam" id="PF24827"/>
    </source>
</evidence>
<dbReference type="AlphaFoldDB" id="A0A2V3VWE3"/>
<dbReference type="GO" id="GO:0046872">
    <property type="term" value="F:metal ion binding"/>
    <property type="evidence" value="ECO:0007669"/>
    <property type="project" value="UniProtKB-KW"/>
</dbReference>
<dbReference type="PANTHER" id="PTHR37326">
    <property type="entry name" value="BLL3975 PROTEIN"/>
    <property type="match status" value="1"/>
</dbReference>
<dbReference type="Pfam" id="PF24827">
    <property type="entry name" value="AstE_AspA_cat"/>
    <property type="match status" value="1"/>
</dbReference>
<dbReference type="PIRSF" id="PIRSF039012">
    <property type="entry name" value="ASP"/>
    <property type="match status" value="1"/>
</dbReference>
<proteinExistence type="predicted"/>
<dbReference type="CDD" id="cd06230">
    <property type="entry name" value="M14_ASTE_ASPA_like"/>
    <property type="match status" value="1"/>
</dbReference>
<comment type="cofactor">
    <cofactor evidence="1">
        <name>Zn(2+)</name>
        <dbReference type="ChEBI" id="CHEBI:29105"/>
    </cofactor>
</comment>
<name>A0A2V3VWE3_9BACI</name>
<comment type="caution">
    <text evidence="6">The sequence shown here is derived from an EMBL/GenBank/DDBJ whole genome shotgun (WGS) entry which is preliminary data.</text>
</comment>
<dbReference type="PANTHER" id="PTHR37326:SF1">
    <property type="entry name" value="BLL3975 PROTEIN"/>
    <property type="match status" value="1"/>
</dbReference>
<dbReference type="GO" id="GO:0016788">
    <property type="term" value="F:hydrolase activity, acting on ester bonds"/>
    <property type="evidence" value="ECO:0007669"/>
    <property type="project" value="InterPro"/>
</dbReference>
<dbReference type="Gene3D" id="3.40.630.10">
    <property type="entry name" value="Zn peptidases"/>
    <property type="match status" value="1"/>
</dbReference>
<accession>A0A2V3VWE3</accession>
<dbReference type="GO" id="GO:0016811">
    <property type="term" value="F:hydrolase activity, acting on carbon-nitrogen (but not peptide) bonds, in linear amides"/>
    <property type="evidence" value="ECO:0007669"/>
    <property type="project" value="InterPro"/>
</dbReference>